<evidence type="ECO:0000256" key="1">
    <source>
        <dbReference type="SAM" id="Phobius"/>
    </source>
</evidence>
<keyword evidence="4" id="KW-1185">Reference proteome</keyword>
<keyword evidence="1" id="KW-0472">Membrane</keyword>
<comment type="caution">
    <text evidence="3">The sequence shown here is derived from an EMBL/GenBank/DDBJ whole genome shotgun (WGS) entry which is preliminary data.</text>
</comment>
<proteinExistence type="predicted"/>
<protein>
    <recommendedName>
        <fullName evidence="5">DUF916 domain-containing protein</fullName>
    </recommendedName>
</protein>
<gene>
    <name evidence="3" type="ORF">HDG69_003180</name>
</gene>
<evidence type="ECO:0000256" key="2">
    <source>
        <dbReference type="SAM" id="SignalP"/>
    </source>
</evidence>
<dbReference type="EMBL" id="JABEZU010000004">
    <property type="protein sequence ID" value="NOV98585.1"/>
    <property type="molecule type" value="Genomic_DNA"/>
</dbReference>
<name>A0ABX2A984_9MICO</name>
<reference evidence="3 4" key="1">
    <citation type="submission" date="2020-05" db="EMBL/GenBank/DDBJ databases">
        <title>Genomic Encyclopedia of Type Strains, Phase III (KMG-III): the genomes of soil and plant-associated and newly described type strains.</title>
        <authorList>
            <person name="Whitman W."/>
        </authorList>
    </citation>
    <scope>NUCLEOTIDE SEQUENCE [LARGE SCALE GENOMIC DNA]</scope>
    <source>
        <strain evidence="3 4">KCTC 19046</strain>
    </source>
</reference>
<keyword evidence="1" id="KW-0812">Transmembrane</keyword>
<organism evidence="3 4">
    <name type="scientific">Isoptericola halotolerans</name>
    <dbReference type="NCBI Taxonomy" id="300560"/>
    <lineage>
        <taxon>Bacteria</taxon>
        <taxon>Bacillati</taxon>
        <taxon>Actinomycetota</taxon>
        <taxon>Actinomycetes</taxon>
        <taxon>Micrococcales</taxon>
        <taxon>Promicromonosporaceae</taxon>
        <taxon>Isoptericola</taxon>
    </lineage>
</organism>
<feature type="signal peptide" evidence="2">
    <location>
        <begin position="1"/>
        <end position="25"/>
    </location>
</feature>
<keyword evidence="2" id="KW-0732">Signal</keyword>
<dbReference type="RefSeq" id="WP_171784799.1">
    <property type="nucleotide sequence ID" value="NZ_BAAAML010000003.1"/>
</dbReference>
<feature type="chain" id="PRO_5046285428" description="DUF916 domain-containing protein" evidence="2">
    <location>
        <begin position="26"/>
        <end position="339"/>
    </location>
</feature>
<evidence type="ECO:0000313" key="3">
    <source>
        <dbReference type="EMBL" id="NOV98585.1"/>
    </source>
</evidence>
<feature type="transmembrane region" description="Helical" evidence="1">
    <location>
        <begin position="288"/>
        <end position="307"/>
    </location>
</feature>
<evidence type="ECO:0008006" key="5">
    <source>
        <dbReference type="Google" id="ProtNLM"/>
    </source>
</evidence>
<evidence type="ECO:0000313" key="4">
    <source>
        <dbReference type="Proteomes" id="UP000757540"/>
    </source>
</evidence>
<sequence>MLPRALVAVALGGVAALVPAPAAVAATPSPEADQITWSVVPADASGPDGRSVIDVELDGGQSTLEHVAVTNHGEKAVTFAMSANDGYLTANGSFDMRPSGTPATDGGSWIAVPDEVTVDGGDTAVVPVEIEVPTGATPGDHPAGVAASVVSSENQVDVEHRVGVRVDLRVPGEVVAALDVSQVRATFEPSWNPFEPGTLDVTLDVTNTGTVRLDATAEVEVEAAAVDARAETPVGEMLAGGGRQVSTSLDRVWPVGPVSTTVTVVPRPAEGDELAVAPDPVTTTVTTWALPIPQLLLALLVLTVVFLERDRRRRRRADLAAQLARARAEGAAAARGASN</sequence>
<keyword evidence="1" id="KW-1133">Transmembrane helix</keyword>
<accession>A0ABX2A984</accession>
<dbReference type="Proteomes" id="UP000757540">
    <property type="component" value="Unassembled WGS sequence"/>
</dbReference>